<dbReference type="InterPro" id="IPR011110">
    <property type="entry name" value="Reg_prop"/>
</dbReference>
<dbReference type="InterPro" id="IPR015943">
    <property type="entry name" value="WD40/YVTN_repeat-like_dom_sf"/>
</dbReference>
<proteinExistence type="predicted"/>
<dbReference type="Proteomes" id="UP000614216">
    <property type="component" value="Unassembled WGS sequence"/>
</dbReference>
<dbReference type="InterPro" id="IPR036097">
    <property type="entry name" value="HisK_dim/P_sf"/>
</dbReference>
<feature type="coiled-coil region" evidence="4">
    <location>
        <begin position="832"/>
        <end position="919"/>
    </location>
</feature>
<dbReference type="InterPro" id="IPR004358">
    <property type="entry name" value="Sig_transdc_His_kin-like_C"/>
</dbReference>
<evidence type="ECO:0000259" key="5">
    <source>
        <dbReference type="PROSITE" id="PS50109"/>
    </source>
</evidence>
<dbReference type="EC" id="2.7.13.3" evidence="2"/>
<dbReference type="InterPro" id="IPR003018">
    <property type="entry name" value="GAF"/>
</dbReference>
<dbReference type="Pfam" id="PF07494">
    <property type="entry name" value="Reg_prop"/>
    <property type="match status" value="10"/>
</dbReference>
<evidence type="ECO:0000256" key="4">
    <source>
        <dbReference type="SAM" id="Coils"/>
    </source>
</evidence>
<dbReference type="SUPFAM" id="SSF55781">
    <property type="entry name" value="GAF domain-like"/>
    <property type="match status" value="1"/>
</dbReference>
<dbReference type="InterPro" id="IPR003594">
    <property type="entry name" value="HATPase_dom"/>
</dbReference>
<dbReference type="InterPro" id="IPR036890">
    <property type="entry name" value="HATPase_C_sf"/>
</dbReference>
<dbReference type="InterPro" id="IPR029016">
    <property type="entry name" value="GAF-like_dom_sf"/>
</dbReference>
<evidence type="ECO:0000313" key="6">
    <source>
        <dbReference type="EMBL" id="MBL6445633.1"/>
    </source>
</evidence>
<name>A0A937FVA3_9BACT</name>
<dbReference type="InterPro" id="IPR003661">
    <property type="entry name" value="HisK_dim/P_dom"/>
</dbReference>
<comment type="caution">
    <text evidence="6">The sequence shown here is derived from an EMBL/GenBank/DDBJ whole genome shotgun (WGS) entry which is preliminary data.</text>
</comment>
<evidence type="ECO:0000313" key="7">
    <source>
        <dbReference type="Proteomes" id="UP000614216"/>
    </source>
</evidence>
<evidence type="ECO:0000256" key="3">
    <source>
        <dbReference type="ARBA" id="ARBA00022553"/>
    </source>
</evidence>
<dbReference type="PANTHER" id="PTHR43547:SF2">
    <property type="entry name" value="HYBRID SIGNAL TRANSDUCTION HISTIDINE KINASE C"/>
    <property type="match status" value="1"/>
</dbReference>
<protein>
    <recommendedName>
        <fullName evidence="2">histidine kinase</fullName>
        <ecNumber evidence="2">2.7.13.3</ecNumber>
    </recommendedName>
</protein>
<dbReference type="GO" id="GO:0000155">
    <property type="term" value="F:phosphorelay sensor kinase activity"/>
    <property type="evidence" value="ECO:0007669"/>
    <property type="project" value="InterPro"/>
</dbReference>
<dbReference type="Gene3D" id="2.130.10.10">
    <property type="entry name" value="YVTN repeat-like/Quinoprotein amine dehydrogenase"/>
    <property type="match status" value="2"/>
</dbReference>
<dbReference type="RefSeq" id="WP_202855173.1">
    <property type="nucleotide sequence ID" value="NZ_JAEUGD010000016.1"/>
</dbReference>
<keyword evidence="4" id="KW-0175">Coiled coil</keyword>
<dbReference type="Gene3D" id="3.30.565.10">
    <property type="entry name" value="Histidine kinase-like ATPase, C-terminal domain"/>
    <property type="match status" value="1"/>
</dbReference>
<dbReference type="CDD" id="cd00082">
    <property type="entry name" value="HisKA"/>
    <property type="match status" value="1"/>
</dbReference>
<dbReference type="Pfam" id="PF02518">
    <property type="entry name" value="HATPase_c"/>
    <property type="match status" value="1"/>
</dbReference>
<dbReference type="PRINTS" id="PR00344">
    <property type="entry name" value="BCTRLSENSOR"/>
</dbReference>
<dbReference type="InterPro" id="IPR005467">
    <property type="entry name" value="His_kinase_dom"/>
</dbReference>
<dbReference type="SMART" id="SM00387">
    <property type="entry name" value="HATPase_c"/>
    <property type="match status" value="1"/>
</dbReference>
<dbReference type="FunFam" id="2.60.40.10:FF:000791">
    <property type="entry name" value="Two-component system sensor histidine kinase/response regulator"/>
    <property type="match status" value="1"/>
</dbReference>
<dbReference type="SUPFAM" id="SSF47384">
    <property type="entry name" value="Homodimeric domain of signal transducing histidine kinase"/>
    <property type="match status" value="1"/>
</dbReference>
<dbReference type="SUPFAM" id="SSF63829">
    <property type="entry name" value="Calcium-dependent phosphotriesterase"/>
    <property type="match status" value="2"/>
</dbReference>
<keyword evidence="3" id="KW-0597">Phosphoprotein</keyword>
<dbReference type="Pfam" id="PF07495">
    <property type="entry name" value="Y_Y_Y"/>
    <property type="match status" value="1"/>
</dbReference>
<evidence type="ECO:0000256" key="2">
    <source>
        <dbReference type="ARBA" id="ARBA00012438"/>
    </source>
</evidence>
<dbReference type="InterPro" id="IPR013783">
    <property type="entry name" value="Ig-like_fold"/>
</dbReference>
<dbReference type="PROSITE" id="PS50109">
    <property type="entry name" value="HIS_KIN"/>
    <property type="match status" value="1"/>
</dbReference>
<dbReference type="PANTHER" id="PTHR43547">
    <property type="entry name" value="TWO-COMPONENT HISTIDINE KINASE"/>
    <property type="match status" value="1"/>
</dbReference>
<gene>
    <name evidence="6" type="ORF">JMN32_04890</name>
</gene>
<organism evidence="6 7">
    <name type="scientific">Fulvivirga marina</name>
    <dbReference type="NCBI Taxonomy" id="2494733"/>
    <lineage>
        <taxon>Bacteria</taxon>
        <taxon>Pseudomonadati</taxon>
        <taxon>Bacteroidota</taxon>
        <taxon>Cytophagia</taxon>
        <taxon>Cytophagales</taxon>
        <taxon>Fulvivirgaceae</taxon>
        <taxon>Fulvivirga</taxon>
    </lineage>
</organism>
<reference evidence="6" key="1">
    <citation type="submission" date="2021-01" db="EMBL/GenBank/DDBJ databases">
        <title>Fulvivirga kasyanovii gen. nov., sp nov., a novel member of the phylum Bacteroidetes isolated from seawater in a mussel farm.</title>
        <authorList>
            <person name="Zhao L.-H."/>
            <person name="Wang Z.-J."/>
        </authorList>
    </citation>
    <scope>NUCLEOTIDE SEQUENCE</scope>
    <source>
        <strain evidence="6">29W222</strain>
    </source>
</reference>
<dbReference type="Gene3D" id="1.10.287.130">
    <property type="match status" value="1"/>
</dbReference>
<dbReference type="Pfam" id="PF13185">
    <property type="entry name" value="GAF_2"/>
    <property type="match status" value="1"/>
</dbReference>
<feature type="domain" description="Histidine kinase" evidence="5">
    <location>
        <begin position="1110"/>
        <end position="1321"/>
    </location>
</feature>
<dbReference type="EMBL" id="JAEUGD010000016">
    <property type="protein sequence ID" value="MBL6445633.1"/>
    <property type="molecule type" value="Genomic_DNA"/>
</dbReference>
<sequence length="1321" mass="151305">MKFASYVAIFLINLLLAIVCHVATFGQINNIRFERLTINNGLSQNTIMSITQDEQGFLWVGTQDGLNKFDGYEFKAYTNNIKNPNTLIHNYTSDVLYYGQNKLLVSTIVGFDLIDITNDNFTHFRAGLGPNDLSANDINCLFVDSYGAIWVGTTNGLDRIDSLGGVVEHFKSGSSGLSNNVITTIFEDAENNLWIGTKRGLNKFLRKNNKFQSYYHSDAPKSLSHNHVTAIYEDDQKRLWVGTQNGLNRCHDKPGEFERFESDFRGNKISDSRITAIFQDSKNNIWVGTRDGLNRLTETEGRLLLTKFRRDEGDLASLSNNWITTIYEDQSNVLWFGTYFGGLNKFDLYASKFKTLEYKENDPKSLSSNIIRAITKDSEGYVWVGADPGLNKINRETGEVTRFFSDPDDTNSMHGNVVRSLCYSSDDMLWIGTSDGGLSQYNPKTGRFKRFTYDPDNPYSFKSNDVRLIFEDSDGTMWIGSNEEGLFRYEKETGRFINYRPDSSNDNTISSIMVNYAMDEDEDGNLWIGTWNGLNVYNKSTKQWKTYYYDLNNPESLSDNYVKSVLVDHNNTVWVATAGRGLNKLIDRENGIFEHYTVNEGLPNDHTYGILADDEDNIWISTNKGLSRLNPITGMFRNYDRNDGLQGDEFNTGAFYKAPDGELFFGGINGLNCFRPEEIFDNETLPRVVITEIRLFNKVVKLRDTSNGLYLNKHIQFKDSVKLAYDQNSVAFEFAALHFSNPSKNQYAFILEGFDKEWIYTKGNLRFASYTNLPPGQYTFKVKASNSDGVWRMEPSIVNLIITPPFWQTWWFKILSGFFLIGLVLGLHRYRVYNIKDQKRKLEKQVEERTAEIDHKSKLLEEKNQKLITAHEQLQQKQKEVVFINDEVLAQNDEILAQNEELEMQRKELEKSYKNIRTISEIGQEISSMLDFDKIIKKVHERVNNLMDATEFGIGIYDDEKKKVNFALYINNGERMPGFEDSVYSDRFATWAIRNKKPVWLGNIGKEWHSYIKSVDQYKGELLMSLMCIPLLVEGRIIGVLCIQSPNENEYSQYQFDLLSALATYIAIGLDNSNAYKTLEAKVNERTRDLNNAYKQLVTTNKNFDEFAYRSAHDLRGPLARILGLCHLGQLEVEDKKGLEYLEFLERVAFEMDHMLGRLLRTHQNKKTPVTKSQLNIHEILDQVIKSISKTEDLNNIKFEYDIDESVDLVSDQFLFRILLENVVLNAVHFQDPEQKQKWVKISFAKGSAPGQVVISVIDNGIGVPAQQRGRVFDMFFVGSDASKGSGLGLYESRLIADRLGGSLNIKECDEGLTVFEVVMN</sequence>
<dbReference type="SUPFAM" id="SSF55874">
    <property type="entry name" value="ATPase domain of HSP90 chaperone/DNA topoisomerase II/histidine kinase"/>
    <property type="match status" value="1"/>
</dbReference>
<dbReference type="InterPro" id="IPR011123">
    <property type="entry name" value="Y_Y_Y"/>
</dbReference>
<dbReference type="Gene3D" id="3.30.450.40">
    <property type="match status" value="1"/>
</dbReference>
<dbReference type="Gene3D" id="2.60.40.10">
    <property type="entry name" value="Immunoglobulins"/>
    <property type="match status" value="1"/>
</dbReference>
<accession>A0A937FVA3</accession>
<comment type="catalytic activity">
    <reaction evidence="1">
        <text>ATP + protein L-histidine = ADP + protein N-phospho-L-histidine.</text>
        <dbReference type="EC" id="2.7.13.3"/>
    </reaction>
</comment>
<dbReference type="SMART" id="SM00065">
    <property type="entry name" value="GAF"/>
    <property type="match status" value="1"/>
</dbReference>
<evidence type="ECO:0000256" key="1">
    <source>
        <dbReference type="ARBA" id="ARBA00000085"/>
    </source>
</evidence>
<keyword evidence="7" id="KW-1185">Reference proteome</keyword>